<sequence length="628" mass="67968">MARTSRVRTRHKSQTDVHHIDQQHARAILDVLELIDSDGLLDRVFNTVSLRTLLHESASFETLRSAVHSLFPIHSHPRARPSKPAAQQLNFCNLALSLLDQAASQSLQLPLDVDTLIPESSSSPSTSYITPRYALVQHLPNGSYWSSLNSPCPTSDEPSHLKDLSKGHAELAAVLPSPYPSSEETIPTLGSYHKELPAQRNAKLPSSRYATTGSFLDYGIWASFAPSFDQEGVELGRNQLGELYYDRLQKKKKKQIAIERFNRVAISDADAMQDHDQEMQEPVPLFDEDLLSPEQVAKLKNALDSLQLECAVTELLDRNRKALQRLQYLQYLRLMQDDGGSSTVEEGSEEWETAQSIMDSLSVLASLRPRSSKDDQSPLVPSPAALHLLHRTLPLSPIPGWHGNLPPGQSTALRDDSTIKVKPGATLSAPTPVTPATASTAAPYGGYQFNYGAVPPQTSHYRTTTPSTSTSYIQYKPTQTSYYQSAYSQTSQTPYYGSVAQQPYGATGWYNSYNPANAAAAVNGTGSGSAGRGTPQPGVATPAPSYSSFFSNALSNSLMGQRTPAVGNTVVKPGAHSATSPQVPTLPVHLQTKQAAPMQNGAAVSSVYSGWGNQPGTMGTPAQAMSPT</sequence>
<keyword evidence="2" id="KW-1185">Reference proteome</keyword>
<evidence type="ECO:0000313" key="2">
    <source>
        <dbReference type="Proteomes" id="UP000559256"/>
    </source>
</evidence>
<proteinExistence type="predicted"/>
<accession>A0A8H5CCV4</accession>
<protein>
    <submittedName>
        <fullName evidence="1">Uncharacterized protein</fullName>
    </submittedName>
</protein>
<evidence type="ECO:0000313" key="1">
    <source>
        <dbReference type="EMBL" id="KAF5338438.1"/>
    </source>
</evidence>
<comment type="caution">
    <text evidence="1">The sequence shown here is derived from an EMBL/GenBank/DDBJ whole genome shotgun (WGS) entry which is preliminary data.</text>
</comment>
<organism evidence="1 2">
    <name type="scientific">Tetrapyrgos nigripes</name>
    <dbReference type="NCBI Taxonomy" id="182062"/>
    <lineage>
        <taxon>Eukaryota</taxon>
        <taxon>Fungi</taxon>
        <taxon>Dikarya</taxon>
        <taxon>Basidiomycota</taxon>
        <taxon>Agaricomycotina</taxon>
        <taxon>Agaricomycetes</taxon>
        <taxon>Agaricomycetidae</taxon>
        <taxon>Agaricales</taxon>
        <taxon>Marasmiineae</taxon>
        <taxon>Marasmiaceae</taxon>
        <taxon>Tetrapyrgos</taxon>
    </lineage>
</organism>
<gene>
    <name evidence="1" type="ORF">D9758_012215</name>
</gene>
<dbReference type="Proteomes" id="UP000559256">
    <property type="component" value="Unassembled WGS sequence"/>
</dbReference>
<dbReference type="EMBL" id="JAACJM010000196">
    <property type="protein sequence ID" value="KAF5338438.1"/>
    <property type="molecule type" value="Genomic_DNA"/>
</dbReference>
<dbReference type="AlphaFoldDB" id="A0A8H5CCV4"/>
<name>A0A8H5CCV4_9AGAR</name>
<dbReference type="OrthoDB" id="21648at2759"/>
<reference evidence="1 2" key="1">
    <citation type="journal article" date="2020" name="ISME J.">
        <title>Uncovering the hidden diversity of litter-decomposition mechanisms in mushroom-forming fungi.</title>
        <authorList>
            <person name="Floudas D."/>
            <person name="Bentzer J."/>
            <person name="Ahren D."/>
            <person name="Johansson T."/>
            <person name="Persson P."/>
            <person name="Tunlid A."/>
        </authorList>
    </citation>
    <scope>NUCLEOTIDE SEQUENCE [LARGE SCALE GENOMIC DNA]</scope>
    <source>
        <strain evidence="1 2">CBS 291.85</strain>
    </source>
</reference>